<dbReference type="InterPro" id="IPR036388">
    <property type="entry name" value="WH-like_DNA-bd_sf"/>
</dbReference>
<evidence type="ECO:0000313" key="10">
    <source>
        <dbReference type="Proteomes" id="UP001057868"/>
    </source>
</evidence>
<evidence type="ECO:0000256" key="3">
    <source>
        <dbReference type="ARBA" id="ARBA00023082"/>
    </source>
</evidence>
<keyword evidence="10" id="KW-1185">Reference proteome</keyword>
<keyword evidence="5 6" id="KW-0804">Transcription</keyword>
<dbReference type="Gene3D" id="1.10.10.10">
    <property type="entry name" value="Winged helix-like DNA-binding domain superfamily/Winged helix DNA-binding domain"/>
    <property type="match status" value="1"/>
</dbReference>
<sequence length="184" mass="21431">MEEKELLTRAKAGDKRALSSLIEQNYRTLNGFIIKLTGETYLSEDLLQETLMKAIINIKSYKGESKFSTWLIKIALNLYRNNYNRQKKIKFDELSDDSFVSNGSEVEDKIEAKLQVEEVLKELQTLSYEKRVTFILKHYYGYSLEEISNIMGCAEGTVKSRLHNTIKELKSMFKSKEVSIYEKE</sequence>
<feature type="domain" description="RNA polymerase sigma-70 region 2" evidence="7">
    <location>
        <begin position="21"/>
        <end position="88"/>
    </location>
</feature>
<keyword evidence="3 6" id="KW-0731">Sigma factor</keyword>
<dbReference type="PANTHER" id="PTHR43133">
    <property type="entry name" value="RNA POLYMERASE ECF-TYPE SIGMA FACTO"/>
    <property type="match status" value="1"/>
</dbReference>
<dbReference type="EMBL" id="BQXY01000005">
    <property type="protein sequence ID" value="GKU26232.1"/>
    <property type="molecule type" value="Genomic_DNA"/>
</dbReference>
<dbReference type="Pfam" id="PF04542">
    <property type="entry name" value="Sigma70_r2"/>
    <property type="match status" value="1"/>
</dbReference>
<evidence type="ECO:0000256" key="4">
    <source>
        <dbReference type="ARBA" id="ARBA00023125"/>
    </source>
</evidence>
<dbReference type="InterPro" id="IPR013249">
    <property type="entry name" value="RNA_pol_sigma70_r4_t2"/>
</dbReference>
<evidence type="ECO:0000256" key="6">
    <source>
        <dbReference type="RuleBase" id="RU000716"/>
    </source>
</evidence>
<dbReference type="CDD" id="cd06171">
    <property type="entry name" value="Sigma70_r4"/>
    <property type="match status" value="1"/>
</dbReference>
<dbReference type="InterPro" id="IPR014284">
    <property type="entry name" value="RNA_pol_sigma-70_dom"/>
</dbReference>
<name>A0A9W5Y4C8_9CLOT</name>
<evidence type="ECO:0000313" key="9">
    <source>
        <dbReference type="EMBL" id="GKU26232.1"/>
    </source>
</evidence>
<dbReference type="GO" id="GO:0006352">
    <property type="term" value="P:DNA-templated transcription initiation"/>
    <property type="evidence" value="ECO:0007669"/>
    <property type="project" value="InterPro"/>
</dbReference>
<dbReference type="SUPFAM" id="SSF88946">
    <property type="entry name" value="Sigma2 domain of RNA polymerase sigma factors"/>
    <property type="match status" value="1"/>
</dbReference>
<dbReference type="RefSeq" id="WP_261853145.1">
    <property type="nucleotide sequence ID" value="NZ_BQXY01000005.1"/>
</dbReference>
<dbReference type="InterPro" id="IPR000838">
    <property type="entry name" value="RNA_pol_sigma70_ECF_CS"/>
</dbReference>
<evidence type="ECO:0000259" key="7">
    <source>
        <dbReference type="Pfam" id="PF04542"/>
    </source>
</evidence>
<comment type="similarity">
    <text evidence="1 6">Belongs to the sigma-70 factor family. ECF subfamily.</text>
</comment>
<evidence type="ECO:0000256" key="5">
    <source>
        <dbReference type="ARBA" id="ARBA00023163"/>
    </source>
</evidence>
<dbReference type="Pfam" id="PF08281">
    <property type="entry name" value="Sigma70_r4_2"/>
    <property type="match status" value="1"/>
</dbReference>
<dbReference type="PANTHER" id="PTHR43133:SF60">
    <property type="entry name" value="RNA POLYMERASE SIGMA FACTOR SIGV"/>
    <property type="match status" value="1"/>
</dbReference>
<organism evidence="9 10">
    <name type="scientific">Clostridium folliculivorans</name>
    <dbReference type="NCBI Taxonomy" id="2886038"/>
    <lineage>
        <taxon>Bacteria</taxon>
        <taxon>Bacillati</taxon>
        <taxon>Bacillota</taxon>
        <taxon>Clostridia</taxon>
        <taxon>Eubacteriales</taxon>
        <taxon>Clostridiaceae</taxon>
        <taxon>Clostridium</taxon>
    </lineage>
</organism>
<dbReference type="InterPro" id="IPR013324">
    <property type="entry name" value="RNA_pol_sigma_r3/r4-like"/>
</dbReference>
<accession>A0A9W5Y4C8</accession>
<evidence type="ECO:0000259" key="8">
    <source>
        <dbReference type="Pfam" id="PF08281"/>
    </source>
</evidence>
<dbReference type="GO" id="GO:0016987">
    <property type="term" value="F:sigma factor activity"/>
    <property type="evidence" value="ECO:0007669"/>
    <property type="project" value="UniProtKB-KW"/>
</dbReference>
<dbReference type="GO" id="GO:0003677">
    <property type="term" value="F:DNA binding"/>
    <property type="evidence" value="ECO:0007669"/>
    <property type="project" value="UniProtKB-KW"/>
</dbReference>
<evidence type="ECO:0000256" key="1">
    <source>
        <dbReference type="ARBA" id="ARBA00010641"/>
    </source>
</evidence>
<dbReference type="Proteomes" id="UP001057868">
    <property type="component" value="Unassembled WGS sequence"/>
</dbReference>
<dbReference type="SUPFAM" id="SSF88659">
    <property type="entry name" value="Sigma3 and sigma4 domains of RNA polymerase sigma factors"/>
    <property type="match status" value="1"/>
</dbReference>
<gene>
    <name evidence="9" type="primary">sigY_2</name>
    <name evidence="9" type="ORF">CFOLD11_30590</name>
</gene>
<reference evidence="9" key="1">
    <citation type="journal article" date="2023" name="Int. J. Syst. Evol. Microbiol.">
        <title>&lt;i&gt;Clostridium folliculivorans&lt;/i&gt; sp. nov., isolated from soil samples of an organic paddy in Japan.</title>
        <authorList>
            <person name="Tazawa J."/>
            <person name="Kobayashi H."/>
            <person name="Tanizawa Y."/>
            <person name="Uchino A."/>
            <person name="Tanaka F."/>
            <person name="Urashima Y."/>
            <person name="Miura S."/>
            <person name="Sakamoto M."/>
            <person name="Ohkuma M."/>
            <person name="Tohno M."/>
        </authorList>
    </citation>
    <scope>NUCLEOTIDE SEQUENCE</scope>
    <source>
        <strain evidence="9">D1-1</strain>
    </source>
</reference>
<keyword evidence="4 6" id="KW-0238">DNA-binding</keyword>
<feature type="domain" description="RNA polymerase sigma factor 70 region 4 type 2" evidence="8">
    <location>
        <begin position="118"/>
        <end position="169"/>
    </location>
</feature>
<evidence type="ECO:0000256" key="2">
    <source>
        <dbReference type="ARBA" id="ARBA00023015"/>
    </source>
</evidence>
<proteinExistence type="inferred from homology"/>
<dbReference type="AlphaFoldDB" id="A0A9W5Y4C8"/>
<dbReference type="InterPro" id="IPR013325">
    <property type="entry name" value="RNA_pol_sigma_r2"/>
</dbReference>
<dbReference type="InterPro" id="IPR007627">
    <property type="entry name" value="RNA_pol_sigma70_r2"/>
</dbReference>
<dbReference type="InterPro" id="IPR039425">
    <property type="entry name" value="RNA_pol_sigma-70-like"/>
</dbReference>
<dbReference type="GO" id="GO:0006950">
    <property type="term" value="P:response to stress"/>
    <property type="evidence" value="ECO:0007669"/>
    <property type="project" value="UniProtKB-ARBA"/>
</dbReference>
<keyword evidence="2 6" id="KW-0805">Transcription regulation</keyword>
<dbReference type="Gene3D" id="1.10.1740.10">
    <property type="match status" value="1"/>
</dbReference>
<dbReference type="PROSITE" id="PS01063">
    <property type="entry name" value="SIGMA70_ECF"/>
    <property type="match status" value="1"/>
</dbReference>
<protein>
    <recommendedName>
        <fullName evidence="6">RNA polymerase sigma factor</fullName>
    </recommendedName>
</protein>
<comment type="caution">
    <text evidence="9">The sequence shown here is derived from an EMBL/GenBank/DDBJ whole genome shotgun (WGS) entry which is preliminary data.</text>
</comment>
<dbReference type="NCBIfam" id="TIGR02937">
    <property type="entry name" value="sigma70-ECF"/>
    <property type="match status" value="1"/>
</dbReference>